<reference evidence="1" key="2">
    <citation type="submission" date="2013-05" db="EMBL/GenBank/DDBJ databases">
        <authorList>
            <person name="Carter J.-M."/>
            <person name="Baker S.C."/>
            <person name="Pink R."/>
            <person name="Carter D.R.F."/>
            <person name="Collins A."/>
            <person name="Tomlin J."/>
            <person name="Gibbs M."/>
            <person name="Breuker C.J."/>
        </authorList>
    </citation>
    <scope>NUCLEOTIDE SEQUENCE</scope>
    <source>
        <tissue evidence="1">Ovary</tissue>
    </source>
</reference>
<dbReference type="EMBL" id="GAIX01006852">
    <property type="protein sequence ID" value="JAA85708.1"/>
    <property type="molecule type" value="Transcribed_RNA"/>
</dbReference>
<accession>S4P9F5</accession>
<sequence length="73" mass="8602">MHVTDNSYLCNGYAMACYVHDQSQVEPVRDSFTIGRKQRGCLIYKKVLLHSNKNGIRSWKNKTIYRRFTMNTN</sequence>
<protein>
    <submittedName>
        <fullName evidence="1">Uncharacterized protein</fullName>
    </submittedName>
</protein>
<reference evidence="1" key="1">
    <citation type="journal article" date="2013" name="BMC Genomics">
        <title>Unscrambling butterfly oogenesis.</title>
        <authorList>
            <person name="Carter J.M."/>
            <person name="Baker S.C."/>
            <person name="Pink R."/>
            <person name="Carter D.R."/>
            <person name="Collins A."/>
            <person name="Tomlin J."/>
            <person name="Gibbs M."/>
            <person name="Breuker C.J."/>
        </authorList>
    </citation>
    <scope>NUCLEOTIDE SEQUENCE</scope>
    <source>
        <tissue evidence="1">Ovary</tissue>
    </source>
</reference>
<dbReference type="AlphaFoldDB" id="S4P9F5"/>
<organism evidence="1">
    <name type="scientific">Pararge aegeria</name>
    <name type="common">speckled wood butterfly</name>
    <dbReference type="NCBI Taxonomy" id="116150"/>
    <lineage>
        <taxon>Eukaryota</taxon>
        <taxon>Metazoa</taxon>
        <taxon>Ecdysozoa</taxon>
        <taxon>Arthropoda</taxon>
        <taxon>Hexapoda</taxon>
        <taxon>Insecta</taxon>
        <taxon>Pterygota</taxon>
        <taxon>Neoptera</taxon>
        <taxon>Endopterygota</taxon>
        <taxon>Lepidoptera</taxon>
        <taxon>Glossata</taxon>
        <taxon>Ditrysia</taxon>
        <taxon>Papilionoidea</taxon>
        <taxon>Nymphalidae</taxon>
        <taxon>Satyrinae</taxon>
        <taxon>Satyrini</taxon>
        <taxon>Parargina</taxon>
        <taxon>Pararge</taxon>
    </lineage>
</organism>
<proteinExistence type="predicted"/>
<evidence type="ECO:0000313" key="1">
    <source>
        <dbReference type="EMBL" id="JAA85708.1"/>
    </source>
</evidence>
<name>S4P9F5_9NEOP</name>